<dbReference type="Gene3D" id="1.10.1670.10">
    <property type="entry name" value="Helix-hairpin-Helix base-excision DNA repair enzymes (C-terminal)"/>
    <property type="match status" value="1"/>
</dbReference>
<dbReference type="Proteomes" id="UP000031258">
    <property type="component" value="Unassembled WGS sequence"/>
</dbReference>
<evidence type="ECO:0000256" key="1">
    <source>
        <dbReference type="ARBA" id="ARBA00008343"/>
    </source>
</evidence>
<dbReference type="InterPro" id="IPR003651">
    <property type="entry name" value="Endonuclease3_FeS-loop_motif"/>
</dbReference>
<dbReference type="EC" id="4.2.99.18" evidence="12"/>
<accession>A0A0C1R0N5</accession>
<evidence type="ECO:0000256" key="11">
    <source>
        <dbReference type="ARBA" id="ARBA00023295"/>
    </source>
</evidence>
<dbReference type="GO" id="GO:0003677">
    <property type="term" value="F:DNA binding"/>
    <property type="evidence" value="ECO:0007669"/>
    <property type="project" value="UniProtKB-UniRule"/>
</dbReference>
<dbReference type="InterPro" id="IPR003265">
    <property type="entry name" value="HhH-GPD_domain"/>
</dbReference>
<gene>
    <name evidence="14" type="primary">nth_2</name>
    <name evidence="12" type="synonym">nth</name>
    <name evidence="14" type="ORF">NF27_CG00600</name>
</gene>
<keyword evidence="7 12" id="KW-0411">Iron-sulfur</keyword>
<comment type="catalytic activity">
    <reaction evidence="12">
        <text>2'-deoxyribonucleotide-(2'-deoxyribose 5'-phosphate)-2'-deoxyribonucleotide-DNA = a 3'-end 2'-deoxyribonucleotide-(2,3-dehydro-2,3-deoxyribose 5'-phosphate)-DNA + a 5'-end 5'-phospho-2'-deoxyribonucleoside-DNA + H(+)</text>
        <dbReference type="Rhea" id="RHEA:66592"/>
        <dbReference type="Rhea" id="RHEA-COMP:13180"/>
        <dbReference type="Rhea" id="RHEA-COMP:16897"/>
        <dbReference type="Rhea" id="RHEA-COMP:17067"/>
        <dbReference type="ChEBI" id="CHEBI:15378"/>
        <dbReference type="ChEBI" id="CHEBI:136412"/>
        <dbReference type="ChEBI" id="CHEBI:157695"/>
        <dbReference type="ChEBI" id="CHEBI:167181"/>
        <dbReference type="EC" id="4.2.99.18"/>
    </reaction>
</comment>
<dbReference type="NCBIfam" id="TIGR01083">
    <property type="entry name" value="nth"/>
    <property type="match status" value="1"/>
</dbReference>
<feature type="binding site" evidence="12">
    <location>
        <position position="195"/>
    </location>
    <ligand>
        <name>[4Fe-4S] cluster</name>
        <dbReference type="ChEBI" id="CHEBI:49883"/>
    </ligand>
</feature>
<dbReference type="CDD" id="cd00056">
    <property type="entry name" value="ENDO3c"/>
    <property type="match status" value="1"/>
</dbReference>
<comment type="caution">
    <text evidence="14">The sequence shown here is derived from an EMBL/GenBank/DDBJ whole genome shotgun (WGS) entry which is preliminary data.</text>
</comment>
<keyword evidence="3 12" id="KW-0479">Metal-binding</keyword>
<evidence type="ECO:0000313" key="15">
    <source>
        <dbReference type="Proteomes" id="UP000031258"/>
    </source>
</evidence>
<dbReference type="GO" id="GO:0019104">
    <property type="term" value="F:DNA N-glycosylase activity"/>
    <property type="evidence" value="ECO:0007669"/>
    <property type="project" value="UniProtKB-UniRule"/>
</dbReference>
<evidence type="ECO:0000256" key="2">
    <source>
        <dbReference type="ARBA" id="ARBA00022485"/>
    </source>
</evidence>
<dbReference type="GO" id="GO:0006285">
    <property type="term" value="P:base-excision repair, AP site formation"/>
    <property type="evidence" value="ECO:0007669"/>
    <property type="project" value="TreeGrafter"/>
</dbReference>
<dbReference type="SMART" id="SM00478">
    <property type="entry name" value="ENDO3c"/>
    <property type="match status" value="1"/>
</dbReference>
<keyword evidence="14" id="KW-0255">Endonuclease</keyword>
<keyword evidence="15" id="KW-1185">Reference proteome</keyword>
<dbReference type="PANTHER" id="PTHR10359:SF18">
    <property type="entry name" value="ENDONUCLEASE III"/>
    <property type="match status" value="1"/>
</dbReference>
<dbReference type="InterPro" id="IPR005759">
    <property type="entry name" value="Nth"/>
</dbReference>
<proteinExistence type="inferred from homology"/>
<keyword evidence="5 12" id="KW-0378">Hydrolase</keyword>
<feature type="domain" description="HhH-GPD" evidence="13">
    <location>
        <begin position="39"/>
        <end position="186"/>
    </location>
</feature>
<evidence type="ECO:0000256" key="10">
    <source>
        <dbReference type="ARBA" id="ARBA00023239"/>
    </source>
</evidence>
<sequence length="211" mass="23899">MLKAKQINEIFERFSANKPDPKIELDYYCPFTLLVAVVLSAQATDKGVNRVTPKLFEIANTPQKMIELGEEKLKEIIKSIGLYNAKAKNIILMSKALIERFGGEVPASMIELSSLPGVGRKSANVILNCVFNEPTIAVDTHIFRVSNRIGFCKTNTPEKTELELMKKVPAKWRPKAHFWLVLHGRYTCKARKPECGSCIINDICEYKYKCF</sequence>
<dbReference type="EMBL" id="JSWE01000058">
    <property type="protein sequence ID" value="KIE05880.1"/>
    <property type="molecule type" value="Genomic_DNA"/>
</dbReference>
<dbReference type="PANTHER" id="PTHR10359">
    <property type="entry name" value="A/G-SPECIFIC ADENINE GLYCOSYLASE/ENDONUCLEASE III"/>
    <property type="match status" value="1"/>
</dbReference>
<evidence type="ECO:0000256" key="5">
    <source>
        <dbReference type="ARBA" id="ARBA00022801"/>
    </source>
</evidence>
<feature type="binding site" evidence="12">
    <location>
        <position position="198"/>
    </location>
    <ligand>
        <name>[4Fe-4S] cluster</name>
        <dbReference type="ChEBI" id="CHEBI:49883"/>
    </ligand>
</feature>
<dbReference type="GO" id="GO:0046872">
    <property type="term" value="F:metal ion binding"/>
    <property type="evidence" value="ECO:0007669"/>
    <property type="project" value="UniProtKB-KW"/>
</dbReference>
<evidence type="ECO:0000256" key="4">
    <source>
        <dbReference type="ARBA" id="ARBA00022763"/>
    </source>
</evidence>
<name>A0A0C1R0N5_9RICK</name>
<keyword evidence="6 12" id="KW-0408">Iron</keyword>
<dbReference type="PATRIC" id="fig|86105.3.peg.295"/>
<dbReference type="InterPro" id="IPR011257">
    <property type="entry name" value="DNA_glycosylase"/>
</dbReference>
<keyword evidence="14" id="KW-0540">Nuclease</keyword>
<comment type="similarity">
    <text evidence="1 12">Belongs to the Nth/MutY family.</text>
</comment>
<evidence type="ECO:0000256" key="8">
    <source>
        <dbReference type="ARBA" id="ARBA00023125"/>
    </source>
</evidence>
<dbReference type="STRING" id="86105.NF27_CG00600"/>
<comment type="cofactor">
    <cofactor evidence="12">
        <name>[4Fe-4S] cluster</name>
        <dbReference type="ChEBI" id="CHEBI:49883"/>
    </cofactor>
    <text evidence="12">Binds 1 [4Fe-4S] cluster.</text>
</comment>
<comment type="function">
    <text evidence="12">DNA repair enzyme that has both DNA N-glycosylase activity and AP-lyase activity. The DNA N-glycosylase activity releases various damaged pyrimidines from DNA by cleaving the N-glycosidic bond, leaving an AP (apurinic/apyrimidinic) site. The AP-lyase activity cleaves the phosphodiester bond 3' to the AP site by a beta-elimination, leaving a 3'-terminal unsaturated sugar and a product with a terminal 5'-phosphate.</text>
</comment>
<dbReference type="InterPro" id="IPR004036">
    <property type="entry name" value="Endonuclease-III-like_CS2"/>
</dbReference>
<keyword evidence="11 12" id="KW-0326">Glycosidase</keyword>
<dbReference type="GO" id="GO:0051539">
    <property type="term" value="F:4 iron, 4 sulfur cluster binding"/>
    <property type="evidence" value="ECO:0007669"/>
    <property type="project" value="UniProtKB-UniRule"/>
</dbReference>
<dbReference type="AlphaFoldDB" id="A0A0C1R0N5"/>
<dbReference type="Pfam" id="PF00633">
    <property type="entry name" value="HHH"/>
    <property type="match status" value="1"/>
</dbReference>
<keyword evidence="8 12" id="KW-0238">DNA-binding</keyword>
<dbReference type="HAMAP" id="MF_00942">
    <property type="entry name" value="Nth"/>
    <property type="match status" value="1"/>
</dbReference>
<feature type="binding site" evidence="12">
    <location>
        <position position="204"/>
    </location>
    <ligand>
        <name>[4Fe-4S] cluster</name>
        <dbReference type="ChEBI" id="CHEBI:49883"/>
    </ligand>
</feature>
<evidence type="ECO:0000256" key="3">
    <source>
        <dbReference type="ARBA" id="ARBA00022723"/>
    </source>
</evidence>
<evidence type="ECO:0000259" key="13">
    <source>
        <dbReference type="SMART" id="SM00478"/>
    </source>
</evidence>
<evidence type="ECO:0000313" key="14">
    <source>
        <dbReference type="EMBL" id="KIE05880.1"/>
    </source>
</evidence>
<evidence type="ECO:0000256" key="12">
    <source>
        <dbReference type="HAMAP-Rule" id="MF_00942"/>
    </source>
</evidence>
<evidence type="ECO:0000256" key="6">
    <source>
        <dbReference type="ARBA" id="ARBA00023004"/>
    </source>
</evidence>
<dbReference type="GO" id="GO:0140078">
    <property type="term" value="F:class I DNA-(apurinic or apyrimidinic site) endonuclease activity"/>
    <property type="evidence" value="ECO:0007669"/>
    <property type="project" value="UniProtKB-EC"/>
</dbReference>
<dbReference type="InterPro" id="IPR000445">
    <property type="entry name" value="HhH_motif"/>
</dbReference>
<dbReference type="FunFam" id="1.10.340.30:FF:000001">
    <property type="entry name" value="Endonuclease III"/>
    <property type="match status" value="1"/>
</dbReference>
<feature type="binding site" evidence="12">
    <location>
        <position position="188"/>
    </location>
    <ligand>
        <name>[4Fe-4S] cluster</name>
        <dbReference type="ChEBI" id="CHEBI:49883"/>
    </ligand>
</feature>
<dbReference type="SUPFAM" id="SSF48150">
    <property type="entry name" value="DNA-glycosylase"/>
    <property type="match status" value="1"/>
</dbReference>
<dbReference type="OrthoDB" id="9800977at2"/>
<dbReference type="Pfam" id="PF00730">
    <property type="entry name" value="HhH-GPD"/>
    <property type="match status" value="1"/>
</dbReference>
<reference evidence="14 15" key="1">
    <citation type="submission" date="2014-11" db="EMBL/GenBank/DDBJ databases">
        <title>A Rickettsiales Symbiont of Amoebae With Ancient Features.</title>
        <authorList>
            <person name="Schulz F."/>
            <person name="Martijn J."/>
            <person name="Wascher F."/>
            <person name="Kostanjsek R."/>
            <person name="Ettema T.J."/>
            <person name="Horn M."/>
        </authorList>
    </citation>
    <scope>NUCLEOTIDE SEQUENCE [LARGE SCALE GENOMIC DNA]</scope>
    <source>
        <strain evidence="14 15">UWC36</strain>
    </source>
</reference>
<keyword evidence="4 12" id="KW-0227">DNA damage</keyword>
<keyword evidence="9 12" id="KW-0234">DNA repair</keyword>
<dbReference type="SMART" id="SM00525">
    <property type="entry name" value="FES"/>
    <property type="match status" value="1"/>
</dbReference>
<dbReference type="PROSITE" id="PS01155">
    <property type="entry name" value="ENDONUCLEASE_III_2"/>
    <property type="match status" value="1"/>
</dbReference>
<keyword evidence="2 12" id="KW-0004">4Fe-4S</keyword>
<keyword evidence="10 12" id="KW-0456">Lyase</keyword>
<dbReference type="Pfam" id="PF10576">
    <property type="entry name" value="EndIII_4Fe-2S"/>
    <property type="match status" value="1"/>
</dbReference>
<evidence type="ECO:0000256" key="9">
    <source>
        <dbReference type="ARBA" id="ARBA00023204"/>
    </source>
</evidence>
<evidence type="ECO:0000256" key="7">
    <source>
        <dbReference type="ARBA" id="ARBA00023014"/>
    </source>
</evidence>
<dbReference type="FunFam" id="1.10.1670.10:FF:000001">
    <property type="entry name" value="Endonuclease III"/>
    <property type="match status" value="1"/>
</dbReference>
<dbReference type="PIRSF" id="PIRSF001435">
    <property type="entry name" value="Nth"/>
    <property type="match status" value="1"/>
</dbReference>
<dbReference type="InterPro" id="IPR023170">
    <property type="entry name" value="HhH_base_excis_C"/>
</dbReference>
<protein>
    <recommendedName>
        <fullName evidence="12">Endonuclease III</fullName>
        <ecNumber evidence="12">4.2.99.18</ecNumber>
    </recommendedName>
    <alternativeName>
        <fullName evidence="12">DNA-(apurinic or apyrimidinic site) lyase</fullName>
    </alternativeName>
</protein>
<organism evidence="14 15">
    <name type="scientific">Candidatus Jidaibacter acanthamoebae</name>
    <dbReference type="NCBI Taxonomy" id="86105"/>
    <lineage>
        <taxon>Bacteria</taxon>
        <taxon>Pseudomonadati</taxon>
        <taxon>Pseudomonadota</taxon>
        <taxon>Alphaproteobacteria</taxon>
        <taxon>Rickettsiales</taxon>
        <taxon>Candidatus Midichloriaceae</taxon>
        <taxon>Candidatus Jidaibacter</taxon>
    </lineage>
</organism>
<dbReference type="Gene3D" id="1.10.340.30">
    <property type="entry name" value="Hypothetical protein, domain 2"/>
    <property type="match status" value="1"/>
</dbReference>